<dbReference type="STRING" id="1513271.XM47_13685"/>
<evidence type="ECO:0000256" key="3">
    <source>
        <dbReference type="ARBA" id="ARBA00023163"/>
    </source>
</evidence>
<dbReference type="SMART" id="SM00347">
    <property type="entry name" value="HTH_MARR"/>
    <property type="match status" value="1"/>
</dbReference>
<keyword evidence="6" id="KW-1185">Reference proteome</keyword>
<comment type="caution">
    <text evidence="5">The sequence shown here is derived from an EMBL/GenBank/DDBJ whole genome shotgun (WGS) entry which is preliminary data.</text>
</comment>
<evidence type="ECO:0000259" key="4">
    <source>
        <dbReference type="PROSITE" id="PS50995"/>
    </source>
</evidence>
<feature type="domain" description="HTH marR-type" evidence="4">
    <location>
        <begin position="4"/>
        <end position="136"/>
    </location>
</feature>
<dbReference type="AlphaFoldDB" id="A0A0J8GV12"/>
<name>A0A0J8GV12_9ALTE</name>
<proteinExistence type="predicted"/>
<dbReference type="InterPro" id="IPR036390">
    <property type="entry name" value="WH_DNA-bd_sf"/>
</dbReference>
<dbReference type="RefSeq" id="WP_048693601.1">
    <property type="nucleotide sequence ID" value="NZ_KQ130496.1"/>
</dbReference>
<evidence type="ECO:0000313" key="5">
    <source>
        <dbReference type="EMBL" id="KMT64508.1"/>
    </source>
</evidence>
<dbReference type="PRINTS" id="PR00598">
    <property type="entry name" value="HTHMARR"/>
</dbReference>
<sequence length="169" mass="19145">MENYEVLLTSLRRVIRAIDLYSKKLSKETGLTSSQLIIMQAVSVQPGIMVKNLAESINLSSATVTSILDRLEQKQFIKRQRFEDDKRRVGLYLAEQGEAILKNAPKALQSHFVTRFEGLEEWEQMMLMSSVQRIASMMDAESIDAAPILEIGQIQTKDIQAQIQLDEAT</sequence>
<dbReference type="GO" id="GO:0003677">
    <property type="term" value="F:DNA binding"/>
    <property type="evidence" value="ECO:0007669"/>
    <property type="project" value="UniProtKB-KW"/>
</dbReference>
<accession>A0A0J8GV12</accession>
<dbReference type="PROSITE" id="PS50995">
    <property type="entry name" value="HTH_MARR_2"/>
    <property type="match status" value="1"/>
</dbReference>
<reference evidence="5 6" key="1">
    <citation type="submission" date="2015-04" db="EMBL/GenBank/DDBJ databases">
        <title>Draft Genome Sequence of the Novel Agar-Digesting Marine Bacterium Q1.</title>
        <authorList>
            <person name="Li Y."/>
            <person name="Li D."/>
            <person name="Chen G."/>
            <person name="Du Z."/>
        </authorList>
    </citation>
    <scope>NUCLEOTIDE SEQUENCE [LARGE SCALE GENOMIC DNA]</scope>
    <source>
        <strain evidence="5 6">Q1</strain>
    </source>
</reference>
<keyword evidence="3" id="KW-0804">Transcription</keyword>
<dbReference type="Proteomes" id="UP000037600">
    <property type="component" value="Unassembled WGS sequence"/>
</dbReference>
<keyword evidence="1" id="KW-0805">Transcription regulation</keyword>
<evidence type="ECO:0000313" key="6">
    <source>
        <dbReference type="Proteomes" id="UP000037600"/>
    </source>
</evidence>
<evidence type="ECO:0000256" key="2">
    <source>
        <dbReference type="ARBA" id="ARBA00023125"/>
    </source>
</evidence>
<dbReference type="OrthoDB" id="7502947at2"/>
<gene>
    <name evidence="5" type="ORF">XM47_13685</name>
</gene>
<evidence type="ECO:0000256" key="1">
    <source>
        <dbReference type="ARBA" id="ARBA00023015"/>
    </source>
</evidence>
<organism evidence="5 6">
    <name type="scientific">Catenovulum maritimum</name>
    <dbReference type="NCBI Taxonomy" id="1513271"/>
    <lineage>
        <taxon>Bacteria</taxon>
        <taxon>Pseudomonadati</taxon>
        <taxon>Pseudomonadota</taxon>
        <taxon>Gammaproteobacteria</taxon>
        <taxon>Alteromonadales</taxon>
        <taxon>Alteromonadaceae</taxon>
        <taxon>Catenovulum</taxon>
    </lineage>
</organism>
<keyword evidence="2" id="KW-0238">DNA-binding</keyword>
<dbReference type="SUPFAM" id="SSF46785">
    <property type="entry name" value="Winged helix' DNA-binding domain"/>
    <property type="match status" value="1"/>
</dbReference>
<dbReference type="GO" id="GO:0003700">
    <property type="term" value="F:DNA-binding transcription factor activity"/>
    <property type="evidence" value="ECO:0007669"/>
    <property type="project" value="InterPro"/>
</dbReference>
<dbReference type="InterPro" id="IPR000835">
    <property type="entry name" value="HTH_MarR-typ"/>
</dbReference>
<dbReference type="InterPro" id="IPR036388">
    <property type="entry name" value="WH-like_DNA-bd_sf"/>
</dbReference>
<dbReference type="PATRIC" id="fig|1513271.3.peg.2808"/>
<dbReference type="PANTHER" id="PTHR42756:SF1">
    <property type="entry name" value="TRANSCRIPTIONAL REPRESSOR OF EMRAB OPERON"/>
    <property type="match status" value="1"/>
</dbReference>
<dbReference type="EMBL" id="LAZL01000023">
    <property type="protein sequence ID" value="KMT64508.1"/>
    <property type="molecule type" value="Genomic_DNA"/>
</dbReference>
<protein>
    <recommendedName>
        <fullName evidence="4">HTH marR-type domain-containing protein</fullName>
    </recommendedName>
</protein>
<dbReference type="PANTHER" id="PTHR42756">
    <property type="entry name" value="TRANSCRIPTIONAL REGULATOR, MARR"/>
    <property type="match status" value="1"/>
</dbReference>
<dbReference type="Pfam" id="PF01047">
    <property type="entry name" value="MarR"/>
    <property type="match status" value="1"/>
</dbReference>
<dbReference type="Gene3D" id="1.10.10.10">
    <property type="entry name" value="Winged helix-like DNA-binding domain superfamily/Winged helix DNA-binding domain"/>
    <property type="match status" value="1"/>
</dbReference>